<dbReference type="InterPro" id="IPR027417">
    <property type="entry name" value="P-loop_NTPase"/>
</dbReference>
<dbReference type="Pfam" id="PF01656">
    <property type="entry name" value="CbiA"/>
    <property type="match status" value="1"/>
</dbReference>
<evidence type="ECO:0000313" key="4">
    <source>
        <dbReference type="EMBL" id="NTS63678.1"/>
    </source>
</evidence>
<dbReference type="RefSeq" id="WP_174191792.1">
    <property type="nucleotide sequence ID" value="NZ_JABULH010000001.1"/>
</dbReference>
<evidence type="ECO:0000313" key="5">
    <source>
        <dbReference type="Proteomes" id="UP000621447"/>
    </source>
</evidence>
<protein>
    <submittedName>
        <fullName evidence="4">Pilus assembly protein CpaE</fullName>
    </submittedName>
</protein>
<evidence type="ECO:0000256" key="2">
    <source>
        <dbReference type="ARBA" id="ARBA00022840"/>
    </source>
</evidence>
<feature type="domain" description="CobQ/CobB/MinD/ParA nucleotide binding" evidence="3">
    <location>
        <begin position="152"/>
        <end position="361"/>
    </location>
</feature>
<dbReference type="PANTHER" id="PTHR43384">
    <property type="entry name" value="SEPTUM SITE-DETERMINING PROTEIN MIND HOMOLOG, CHLOROPLASTIC-RELATED"/>
    <property type="match status" value="1"/>
</dbReference>
<dbReference type="Gene3D" id="3.40.50.300">
    <property type="entry name" value="P-loop containing nucleotide triphosphate hydrolases"/>
    <property type="match status" value="1"/>
</dbReference>
<dbReference type="Proteomes" id="UP000621447">
    <property type="component" value="Unassembled WGS sequence"/>
</dbReference>
<dbReference type="EMBL" id="JABULH010000001">
    <property type="protein sequence ID" value="NTS63678.1"/>
    <property type="molecule type" value="Genomic_DNA"/>
</dbReference>
<evidence type="ECO:0000259" key="3">
    <source>
        <dbReference type="Pfam" id="PF01656"/>
    </source>
</evidence>
<dbReference type="InterPro" id="IPR002586">
    <property type="entry name" value="CobQ/CobB/MinD/ParA_Nub-bd_dom"/>
</dbReference>
<dbReference type="InterPro" id="IPR011006">
    <property type="entry name" value="CheY-like_superfamily"/>
</dbReference>
<accession>A0ABX2JBX1</accession>
<reference evidence="4 5" key="1">
    <citation type="submission" date="2020-06" db="EMBL/GenBank/DDBJ databases">
        <title>Sphingomonas hominis sp. nov., a member of the Sphingomonas, isolated from the hair of a 22-year-old girl.</title>
        <authorList>
            <person name="Zhang D.-F."/>
            <person name="Cui X.-W."/>
        </authorList>
    </citation>
    <scope>NUCLEOTIDE SEQUENCE [LARGE SCALE GENOMIC DNA]</scope>
    <source>
        <strain evidence="4 5">HHU CXW</strain>
    </source>
</reference>
<keyword evidence="2" id="KW-0067">ATP-binding</keyword>
<gene>
    <name evidence="4" type="ORF">HRV97_00715</name>
</gene>
<keyword evidence="5" id="KW-1185">Reference proteome</keyword>
<dbReference type="InterPro" id="IPR050625">
    <property type="entry name" value="ParA/MinD_ATPase"/>
</dbReference>
<keyword evidence="1" id="KW-0547">Nucleotide-binding</keyword>
<organism evidence="4 5">
    <name type="scientific">Sphingomonas hominis</name>
    <dbReference type="NCBI Taxonomy" id="2741495"/>
    <lineage>
        <taxon>Bacteria</taxon>
        <taxon>Pseudomonadati</taxon>
        <taxon>Pseudomonadota</taxon>
        <taxon>Alphaproteobacteria</taxon>
        <taxon>Sphingomonadales</taxon>
        <taxon>Sphingomonadaceae</taxon>
        <taxon>Sphingomonas</taxon>
    </lineage>
</organism>
<dbReference type="PANTHER" id="PTHR43384:SF6">
    <property type="entry name" value="SEPTUM SITE-DETERMINING PROTEIN MIND HOMOLOG, CHLOROPLASTIC"/>
    <property type="match status" value="1"/>
</dbReference>
<name>A0ABX2JBX1_9SPHN</name>
<dbReference type="Gene3D" id="3.40.50.2300">
    <property type="match status" value="1"/>
</dbReference>
<evidence type="ECO:0000256" key="1">
    <source>
        <dbReference type="ARBA" id="ARBA00022741"/>
    </source>
</evidence>
<proteinExistence type="predicted"/>
<dbReference type="SUPFAM" id="SSF52172">
    <property type="entry name" value="CheY-like"/>
    <property type="match status" value="1"/>
</dbReference>
<sequence length="439" mass="46382">MNAPWKPGGLANRTPFLAFASDDASADAIRPIASEMGWPSDNVHKGGLRNAVQTLSVSTSPHVLFVDLSESGDPLGDINGLAEVCEPGTVVIAAGQVNDVRLYRDLLASGIHDYLLKPFSADMLRDAFAQAQAIINAPKVTDATSARPHCAIAVIGTRGGSGASTIATSLAWLLSDKEKRSTALLDLDVHFGTGALALDLEPGRGLTDAIENPSRIDGLFIERAMVKASENLSVLSAEAPISQPVMTDGAAFYQLQEEMRGAFECTVVDLPRMMLVQHPHLVNDVNSAVIVTELTLAAARDTIRLLSWIRSNAPQMQVTVVANRVHPGTTLEITRKDFEGSIERKIDVLIPFDQKLAAQAAKLGKPFAEAGKASKTVQPLLELAALLAVTDDDAVATGKQAKGGSLLGKFTNLKGLVAKKDGIKKSASSKSKPAKGTAN</sequence>
<dbReference type="SUPFAM" id="SSF52540">
    <property type="entry name" value="P-loop containing nucleoside triphosphate hydrolases"/>
    <property type="match status" value="1"/>
</dbReference>
<comment type="caution">
    <text evidence="4">The sequence shown here is derived from an EMBL/GenBank/DDBJ whole genome shotgun (WGS) entry which is preliminary data.</text>
</comment>